<keyword evidence="2" id="KW-1185">Reference proteome</keyword>
<sequence>MCATAAARTLSSDCRRGWKSTSTERFQVRELRINAKSGSGFMKKTNGVTNIHGKLFARDAIRRGVASTPEDRYEQESARWFISTQHHLAEVMLVTLPRKTTPQQAHKVAKPSVGNVLWYSGGGHHDGRNGVCNGLEALCKVRDIDSWRSQHSTRTWLFE</sequence>
<dbReference type="AlphaFoldDB" id="A0A2H3CCI2"/>
<dbReference type="EMBL" id="KZ293421">
    <property type="protein sequence ID" value="PBK73006.1"/>
    <property type="molecule type" value="Genomic_DNA"/>
</dbReference>
<proteinExistence type="predicted"/>
<gene>
    <name evidence="1" type="ORF">ARMSODRAFT_972542</name>
</gene>
<evidence type="ECO:0000313" key="1">
    <source>
        <dbReference type="EMBL" id="PBK73006.1"/>
    </source>
</evidence>
<dbReference type="Proteomes" id="UP000218334">
    <property type="component" value="Unassembled WGS sequence"/>
</dbReference>
<protein>
    <submittedName>
        <fullName evidence="1">Uncharacterized protein</fullName>
    </submittedName>
</protein>
<reference evidence="2" key="1">
    <citation type="journal article" date="2017" name="Nat. Ecol. Evol.">
        <title>Genome expansion and lineage-specific genetic innovations in the forest pathogenic fungi Armillaria.</title>
        <authorList>
            <person name="Sipos G."/>
            <person name="Prasanna A.N."/>
            <person name="Walter M.C."/>
            <person name="O'Connor E."/>
            <person name="Balint B."/>
            <person name="Krizsan K."/>
            <person name="Kiss B."/>
            <person name="Hess J."/>
            <person name="Varga T."/>
            <person name="Slot J."/>
            <person name="Riley R."/>
            <person name="Boka B."/>
            <person name="Rigling D."/>
            <person name="Barry K."/>
            <person name="Lee J."/>
            <person name="Mihaltcheva S."/>
            <person name="LaButti K."/>
            <person name="Lipzen A."/>
            <person name="Waldron R."/>
            <person name="Moloney N.M."/>
            <person name="Sperisen C."/>
            <person name="Kredics L."/>
            <person name="Vagvoelgyi C."/>
            <person name="Patrignani A."/>
            <person name="Fitzpatrick D."/>
            <person name="Nagy I."/>
            <person name="Doyle S."/>
            <person name="Anderson J.B."/>
            <person name="Grigoriev I.V."/>
            <person name="Gueldener U."/>
            <person name="Muensterkoetter M."/>
            <person name="Nagy L.G."/>
        </authorList>
    </citation>
    <scope>NUCLEOTIDE SEQUENCE [LARGE SCALE GENOMIC DNA]</scope>
    <source>
        <strain evidence="2">28-4</strain>
    </source>
</reference>
<evidence type="ECO:0000313" key="2">
    <source>
        <dbReference type="Proteomes" id="UP000218334"/>
    </source>
</evidence>
<organism evidence="1 2">
    <name type="scientific">Armillaria solidipes</name>
    <dbReference type="NCBI Taxonomy" id="1076256"/>
    <lineage>
        <taxon>Eukaryota</taxon>
        <taxon>Fungi</taxon>
        <taxon>Dikarya</taxon>
        <taxon>Basidiomycota</taxon>
        <taxon>Agaricomycotina</taxon>
        <taxon>Agaricomycetes</taxon>
        <taxon>Agaricomycetidae</taxon>
        <taxon>Agaricales</taxon>
        <taxon>Marasmiineae</taxon>
        <taxon>Physalacriaceae</taxon>
        <taxon>Armillaria</taxon>
    </lineage>
</organism>
<accession>A0A2H3CCI2</accession>
<name>A0A2H3CCI2_9AGAR</name>